<keyword evidence="2" id="KW-0812">Transmembrane</keyword>
<dbReference type="EMBL" id="BARS01030993">
    <property type="protein sequence ID" value="GAG27362.1"/>
    <property type="molecule type" value="Genomic_DNA"/>
</dbReference>
<feature type="compositionally biased region" description="Basic and acidic residues" evidence="1">
    <location>
        <begin position="1"/>
        <end position="17"/>
    </location>
</feature>
<proteinExistence type="predicted"/>
<name>X0WVY8_9ZZZZ</name>
<evidence type="ECO:0000256" key="2">
    <source>
        <dbReference type="SAM" id="Phobius"/>
    </source>
</evidence>
<feature type="region of interest" description="Disordered" evidence="1">
    <location>
        <begin position="1"/>
        <end position="23"/>
    </location>
</feature>
<accession>X0WVY8</accession>
<dbReference type="AlphaFoldDB" id="X0WVY8"/>
<reference evidence="3" key="1">
    <citation type="journal article" date="2014" name="Front. Microbiol.">
        <title>High frequency of phylogenetically diverse reductive dehalogenase-homologous genes in deep subseafloor sedimentary metagenomes.</title>
        <authorList>
            <person name="Kawai M."/>
            <person name="Futagami T."/>
            <person name="Toyoda A."/>
            <person name="Takaki Y."/>
            <person name="Nishi S."/>
            <person name="Hori S."/>
            <person name="Arai W."/>
            <person name="Tsubouchi T."/>
            <person name="Morono Y."/>
            <person name="Uchiyama I."/>
            <person name="Ito T."/>
            <person name="Fujiyama A."/>
            <person name="Inagaki F."/>
            <person name="Takami H."/>
        </authorList>
    </citation>
    <scope>NUCLEOTIDE SEQUENCE</scope>
    <source>
        <strain evidence="3">Expedition CK06-06</strain>
    </source>
</reference>
<protein>
    <submittedName>
        <fullName evidence="3">Uncharacterized protein</fullName>
    </submittedName>
</protein>
<evidence type="ECO:0000313" key="3">
    <source>
        <dbReference type="EMBL" id="GAG27362.1"/>
    </source>
</evidence>
<organism evidence="3">
    <name type="scientific">marine sediment metagenome</name>
    <dbReference type="NCBI Taxonomy" id="412755"/>
    <lineage>
        <taxon>unclassified sequences</taxon>
        <taxon>metagenomes</taxon>
        <taxon>ecological metagenomes</taxon>
    </lineage>
</organism>
<keyword evidence="2" id="KW-1133">Transmembrane helix</keyword>
<comment type="caution">
    <text evidence="3">The sequence shown here is derived from an EMBL/GenBank/DDBJ whole genome shotgun (WGS) entry which is preliminary data.</text>
</comment>
<keyword evidence="2" id="KW-0472">Membrane</keyword>
<feature type="non-terminal residue" evidence="3">
    <location>
        <position position="88"/>
    </location>
</feature>
<evidence type="ECO:0000256" key="1">
    <source>
        <dbReference type="SAM" id="MobiDB-lite"/>
    </source>
</evidence>
<feature type="transmembrane region" description="Helical" evidence="2">
    <location>
        <begin position="66"/>
        <end position="85"/>
    </location>
</feature>
<gene>
    <name evidence="3" type="ORF">S01H1_48271</name>
</gene>
<sequence length="88" mass="9754">MKEVEDDLKLSADEPTEKRRRNPKTWGQVIKAMFSEGNTASCMRLCVTIIIVTYMFNWSWACIASGTFISMPIANLVGLIGVLGLKVG</sequence>
<feature type="transmembrane region" description="Helical" evidence="2">
    <location>
        <begin position="41"/>
        <end position="60"/>
    </location>
</feature>